<keyword evidence="1" id="KW-1133">Transmembrane helix</keyword>
<dbReference type="PANTHER" id="PTHR24224">
    <property type="entry name" value="CARDIOACCELERATORY PEPTIDE RECEPTOR-RELATED"/>
    <property type="match status" value="1"/>
</dbReference>
<feature type="transmembrane region" description="Helical" evidence="1">
    <location>
        <begin position="49"/>
        <end position="71"/>
    </location>
</feature>
<evidence type="ECO:0000313" key="3">
    <source>
        <dbReference type="Proteomes" id="UP000230233"/>
    </source>
</evidence>
<sequence>MDIYSILFPTPGWPSAVFYLMSIITIPLYILVLTCLLRIRCVSKTYNNTFYTIMLQQGIADLFSISVFYVINVGRAVPILRNFYHKYQDYYILEVAYGHIFFTLYIRCSGIVLLSFQRYLTIAHTLSWITKKTQSAPKFLIIFVYWLVPVLISLTLMNNGDLKYDSLETMGVIVEKKVLQTGPIFYMRGIYPMFNGFLSYINPYCILFLNKDFAKHVWKSVTCKGELEVSDAPVSVIPHNCILPMTQTRELSKVDF</sequence>
<keyword evidence="1" id="KW-0812">Transmembrane</keyword>
<organism evidence="2 3">
    <name type="scientific">Caenorhabditis nigoni</name>
    <dbReference type="NCBI Taxonomy" id="1611254"/>
    <lineage>
        <taxon>Eukaryota</taxon>
        <taxon>Metazoa</taxon>
        <taxon>Ecdysozoa</taxon>
        <taxon>Nematoda</taxon>
        <taxon>Chromadorea</taxon>
        <taxon>Rhabditida</taxon>
        <taxon>Rhabditina</taxon>
        <taxon>Rhabditomorpha</taxon>
        <taxon>Rhabditoidea</taxon>
        <taxon>Rhabditidae</taxon>
        <taxon>Peloderinae</taxon>
        <taxon>Caenorhabditis</taxon>
    </lineage>
</organism>
<dbReference type="Proteomes" id="UP000230233">
    <property type="component" value="Chromosome V"/>
</dbReference>
<feature type="transmembrane region" description="Helical" evidence="1">
    <location>
        <begin position="91"/>
        <end position="116"/>
    </location>
</feature>
<dbReference type="SUPFAM" id="SSF81321">
    <property type="entry name" value="Family A G protein-coupled receptor-like"/>
    <property type="match status" value="1"/>
</dbReference>
<accession>A0A2G5T734</accession>
<evidence type="ECO:0000256" key="1">
    <source>
        <dbReference type="SAM" id="Phobius"/>
    </source>
</evidence>
<protein>
    <recommendedName>
        <fullName evidence="4">G-protein coupled receptors family 1 profile domain-containing protein</fullName>
    </recommendedName>
</protein>
<evidence type="ECO:0008006" key="4">
    <source>
        <dbReference type="Google" id="ProtNLM"/>
    </source>
</evidence>
<evidence type="ECO:0000313" key="2">
    <source>
        <dbReference type="EMBL" id="PIC23052.1"/>
    </source>
</evidence>
<dbReference type="Pfam" id="PF10323">
    <property type="entry name" value="7TM_GPCR_Srv"/>
    <property type="match status" value="1"/>
</dbReference>
<gene>
    <name evidence="2" type="primary">Cnig_chr_V.g16884</name>
    <name evidence="2" type="ORF">B9Z55_016884</name>
</gene>
<dbReference type="InterPro" id="IPR052665">
    <property type="entry name" value="Neuropeptide-GPCR"/>
</dbReference>
<reference evidence="3" key="1">
    <citation type="submission" date="2017-10" db="EMBL/GenBank/DDBJ databases">
        <title>Rapid genome shrinkage in a self-fertile nematode reveals novel sperm competition proteins.</title>
        <authorList>
            <person name="Yin D."/>
            <person name="Schwarz E.M."/>
            <person name="Thomas C.G."/>
            <person name="Felde R.L."/>
            <person name="Korf I.F."/>
            <person name="Cutter A.D."/>
            <person name="Schartner C.M."/>
            <person name="Ralston E.J."/>
            <person name="Meyer B.J."/>
            <person name="Haag E.S."/>
        </authorList>
    </citation>
    <scope>NUCLEOTIDE SEQUENCE [LARGE SCALE GENOMIC DNA]</scope>
    <source>
        <strain evidence="3">JU1422</strain>
    </source>
</reference>
<dbReference type="InterPro" id="IPR019426">
    <property type="entry name" value="7TM_GPCR_serpentine_rcpt_Srv"/>
</dbReference>
<comment type="caution">
    <text evidence="2">The sequence shown here is derived from an EMBL/GenBank/DDBJ whole genome shotgun (WGS) entry which is preliminary data.</text>
</comment>
<feature type="transmembrane region" description="Helical" evidence="1">
    <location>
        <begin position="137"/>
        <end position="157"/>
    </location>
</feature>
<feature type="transmembrane region" description="Helical" evidence="1">
    <location>
        <begin position="189"/>
        <end position="209"/>
    </location>
</feature>
<dbReference type="OrthoDB" id="5868253at2759"/>
<keyword evidence="1" id="KW-0472">Membrane</keyword>
<keyword evidence="3" id="KW-1185">Reference proteome</keyword>
<feature type="transmembrane region" description="Helical" evidence="1">
    <location>
        <begin position="16"/>
        <end position="37"/>
    </location>
</feature>
<dbReference type="EMBL" id="PDUG01000005">
    <property type="protein sequence ID" value="PIC23052.1"/>
    <property type="molecule type" value="Genomic_DNA"/>
</dbReference>
<dbReference type="AlphaFoldDB" id="A0A2G5T734"/>
<name>A0A2G5T734_9PELO</name>
<dbReference type="GO" id="GO:0016020">
    <property type="term" value="C:membrane"/>
    <property type="evidence" value="ECO:0007669"/>
    <property type="project" value="TreeGrafter"/>
</dbReference>
<dbReference type="Gene3D" id="1.20.1070.10">
    <property type="entry name" value="Rhodopsin 7-helix transmembrane proteins"/>
    <property type="match status" value="1"/>
</dbReference>
<dbReference type="PANTHER" id="PTHR24224:SF18">
    <property type="entry name" value="G-PROTEIN COUPLED RECEPTORS FAMILY 1 PROFILE DOMAIN-CONTAINING PROTEIN"/>
    <property type="match status" value="1"/>
</dbReference>
<proteinExistence type="predicted"/>